<evidence type="ECO:0000256" key="1">
    <source>
        <dbReference type="ARBA" id="ARBA00023015"/>
    </source>
</evidence>
<feature type="repeat" description="PPR" evidence="3">
    <location>
        <begin position="11"/>
        <end position="45"/>
    </location>
</feature>
<evidence type="ECO:0000313" key="5">
    <source>
        <dbReference type="EMBL" id="KAK1352892.1"/>
    </source>
</evidence>
<reference evidence="5" key="1">
    <citation type="submission" date="2023-02" db="EMBL/GenBank/DDBJ databases">
        <title>Genome of toxic invasive species Heracleum sosnowskyi carries increased number of genes despite the absence of recent whole-genome duplications.</title>
        <authorList>
            <person name="Schelkunov M."/>
            <person name="Shtratnikova V."/>
            <person name="Makarenko M."/>
            <person name="Klepikova A."/>
            <person name="Omelchenko D."/>
            <person name="Novikova G."/>
            <person name="Obukhova E."/>
            <person name="Bogdanov V."/>
            <person name="Penin A."/>
            <person name="Logacheva M."/>
        </authorList>
    </citation>
    <scope>NUCLEOTIDE SEQUENCE</scope>
    <source>
        <strain evidence="5">Hsosn_3</strain>
        <tissue evidence="5">Leaf</tissue>
    </source>
</reference>
<protein>
    <recommendedName>
        <fullName evidence="7">Pentatricopeptide repeat-containing protein</fullName>
    </recommendedName>
</protein>
<evidence type="ECO:0000313" key="6">
    <source>
        <dbReference type="Proteomes" id="UP001237642"/>
    </source>
</evidence>
<sequence length="127" mass="14702">MVGGYVMPKRGSVTYMIMITGLAKNNCRSEAIELFKDMRLTEAMPFCTGFTGINIVACEDRDRLERHKRFGMWSESMEQGGYRCTGINNRTFSQLDSIKVDYYHKFQVEKQEHNDGYHSALTSSWLH</sequence>
<dbReference type="PROSITE" id="PS50985">
    <property type="entry name" value="GRAS"/>
    <property type="match status" value="1"/>
</dbReference>
<dbReference type="InterPro" id="IPR002885">
    <property type="entry name" value="PPR_rpt"/>
</dbReference>
<evidence type="ECO:0000256" key="4">
    <source>
        <dbReference type="PROSITE-ProRule" id="PRU01191"/>
    </source>
</evidence>
<reference evidence="5" key="2">
    <citation type="submission" date="2023-05" db="EMBL/GenBank/DDBJ databases">
        <authorList>
            <person name="Schelkunov M.I."/>
        </authorList>
    </citation>
    <scope>NUCLEOTIDE SEQUENCE</scope>
    <source>
        <strain evidence="5">Hsosn_3</strain>
        <tissue evidence="5">Leaf</tissue>
    </source>
</reference>
<evidence type="ECO:0008006" key="7">
    <source>
        <dbReference type="Google" id="ProtNLM"/>
    </source>
</evidence>
<dbReference type="Proteomes" id="UP001237642">
    <property type="component" value="Unassembled WGS sequence"/>
</dbReference>
<keyword evidence="6" id="KW-1185">Reference proteome</keyword>
<dbReference type="EMBL" id="JAUIZM010000014">
    <property type="protein sequence ID" value="KAK1352892.1"/>
    <property type="molecule type" value="Genomic_DNA"/>
</dbReference>
<dbReference type="NCBIfam" id="TIGR00756">
    <property type="entry name" value="PPR"/>
    <property type="match status" value="1"/>
</dbReference>
<dbReference type="AlphaFoldDB" id="A0AAD8LY80"/>
<dbReference type="Pfam" id="PF01535">
    <property type="entry name" value="PPR"/>
    <property type="match status" value="1"/>
</dbReference>
<dbReference type="PROSITE" id="PS51375">
    <property type="entry name" value="PPR"/>
    <property type="match status" value="1"/>
</dbReference>
<evidence type="ECO:0000256" key="2">
    <source>
        <dbReference type="ARBA" id="ARBA00023163"/>
    </source>
</evidence>
<comment type="caution">
    <text evidence="4">Lacks conserved residue(s) required for the propagation of feature annotation.</text>
</comment>
<dbReference type="Pfam" id="PF03514">
    <property type="entry name" value="GRAS"/>
    <property type="match status" value="1"/>
</dbReference>
<keyword evidence="1" id="KW-0805">Transcription regulation</keyword>
<feature type="region of interest" description="SAW" evidence="4">
    <location>
        <begin position="57"/>
        <end position="127"/>
    </location>
</feature>
<comment type="similarity">
    <text evidence="4">Belongs to the GRAS family.</text>
</comment>
<comment type="caution">
    <text evidence="5">The sequence shown here is derived from an EMBL/GenBank/DDBJ whole genome shotgun (WGS) entry which is preliminary data.</text>
</comment>
<gene>
    <name evidence="5" type="ORF">POM88_052730</name>
</gene>
<name>A0AAD8LY80_9APIA</name>
<keyword evidence="2" id="KW-0804">Transcription</keyword>
<dbReference type="InterPro" id="IPR005202">
    <property type="entry name" value="TF_GRAS"/>
</dbReference>
<proteinExistence type="inferred from homology"/>
<accession>A0AAD8LY80</accession>
<organism evidence="5 6">
    <name type="scientific">Heracleum sosnowskyi</name>
    <dbReference type="NCBI Taxonomy" id="360622"/>
    <lineage>
        <taxon>Eukaryota</taxon>
        <taxon>Viridiplantae</taxon>
        <taxon>Streptophyta</taxon>
        <taxon>Embryophyta</taxon>
        <taxon>Tracheophyta</taxon>
        <taxon>Spermatophyta</taxon>
        <taxon>Magnoliopsida</taxon>
        <taxon>eudicotyledons</taxon>
        <taxon>Gunneridae</taxon>
        <taxon>Pentapetalae</taxon>
        <taxon>asterids</taxon>
        <taxon>campanulids</taxon>
        <taxon>Apiales</taxon>
        <taxon>Apiaceae</taxon>
        <taxon>Apioideae</taxon>
        <taxon>apioid superclade</taxon>
        <taxon>Tordylieae</taxon>
        <taxon>Tordyliinae</taxon>
        <taxon>Heracleum</taxon>
    </lineage>
</organism>
<evidence type="ECO:0000256" key="3">
    <source>
        <dbReference type="PROSITE-ProRule" id="PRU00708"/>
    </source>
</evidence>